<protein>
    <submittedName>
        <fullName evidence="4">GGDEF domain-containing protein</fullName>
    </submittedName>
</protein>
<dbReference type="SMART" id="SM00065">
    <property type="entry name" value="GAF"/>
    <property type="match status" value="1"/>
</dbReference>
<dbReference type="GO" id="GO:0005886">
    <property type="term" value="C:plasma membrane"/>
    <property type="evidence" value="ECO:0007669"/>
    <property type="project" value="TreeGrafter"/>
</dbReference>
<evidence type="ECO:0000259" key="3">
    <source>
        <dbReference type="PROSITE" id="PS50887"/>
    </source>
</evidence>
<feature type="domain" description="GGDEF" evidence="3">
    <location>
        <begin position="254"/>
        <end position="387"/>
    </location>
</feature>
<keyword evidence="2" id="KW-0472">Membrane</keyword>
<evidence type="ECO:0000256" key="2">
    <source>
        <dbReference type="SAM" id="Phobius"/>
    </source>
</evidence>
<dbReference type="Pfam" id="PF13185">
    <property type="entry name" value="GAF_2"/>
    <property type="match status" value="1"/>
</dbReference>
<keyword evidence="2" id="KW-0812">Transmembrane</keyword>
<dbReference type="InterPro" id="IPR043128">
    <property type="entry name" value="Rev_trsase/Diguanyl_cyclase"/>
</dbReference>
<dbReference type="Gene3D" id="3.30.450.40">
    <property type="match status" value="1"/>
</dbReference>
<dbReference type="FunFam" id="3.30.70.270:FF:000001">
    <property type="entry name" value="Diguanylate cyclase domain protein"/>
    <property type="match status" value="1"/>
</dbReference>
<dbReference type="CDD" id="cd01949">
    <property type="entry name" value="GGDEF"/>
    <property type="match status" value="1"/>
</dbReference>
<dbReference type="Pfam" id="PF00990">
    <property type="entry name" value="GGDEF"/>
    <property type="match status" value="1"/>
</dbReference>
<dbReference type="PANTHER" id="PTHR45138:SF9">
    <property type="entry name" value="DIGUANYLATE CYCLASE DGCM-RELATED"/>
    <property type="match status" value="1"/>
</dbReference>
<organism evidence="4">
    <name type="scientific">candidate division WOR-3 bacterium</name>
    <dbReference type="NCBI Taxonomy" id="2052148"/>
    <lineage>
        <taxon>Bacteria</taxon>
        <taxon>Bacteria division WOR-3</taxon>
    </lineage>
</organism>
<dbReference type="PROSITE" id="PS50887">
    <property type="entry name" value="GGDEF"/>
    <property type="match status" value="1"/>
</dbReference>
<comment type="caution">
    <text evidence="4">The sequence shown here is derived from an EMBL/GenBank/DDBJ whole genome shotgun (WGS) entry which is preliminary data.</text>
</comment>
<dbReference type="GO" id="GO:1902201">
    <property type="term" value="P:negative regulation of bacterial-type flagellum-dependent cell motility"/>
    <property type="evidence" value="ECO:0007669"/>
    <property type="project" value="TreeGrafter"/>
</dbReference>
<evidence type="ECO:0000256" key="1">
    <source>
        <dbReference type="SAM" id="Coils"/>
    </source>
</evidence>
<feature type="coiled-coil region" evidence="1">
    <location>
        <begin position="31"/>
        <end position="58"/>
    </location>
</feature>
<feature type="transmembrane region" description="Helical" evidence="2">
    <location>
        <begin position="6"/>
        <end position="24"/>
    </location>
</feature>
<dbReference type="InterPro" id="IPR050469">
    <property type="entry name" value="Diguanylate_Cyclase"/>
</dbReference>
<dbReference type="InterPro" id="IPR000160">
    <property type="entry name" value="GGDEF_dom"/>
</dbReference>
<dbReference type="PANTHER" id="PTHR45138">
    <property type="entry name" value="REGULATORY COMPONENTS OF SENSORY TRANSDUCTION SYSTEM"/>
    <property type="match status" value="1"/>
</dbReference>
<keyword evidence="2" id="KW-1133">Transmembrane helix</keyword>
<proteinExistence type="predicted"/>
<reference evidence="4" key="1">
    <citation type="journal article" date="2020" name="mSystems">
        <title>Genome- and Community-Level Interaction Insights into Carbon Utilization and Element Cycling Functions of Hydrothermarchaeota in Hydrothermal Sediment.</title>
        <authorList>
            <person name="Zhou Z."/>
            <person name="Liu Y."/>
            <person name="Xu W."/>
            <person name="Pan J."/>
            <person name="Luo Z.H."/>
            <person name="Li M."/>
        </authorList>
    </citation>
    <scope>NUCLEOTIDE SEQUENCE [LARGE SCALE GENOMIC DNA]</scope>
    <source>
        <strain evidence="4">SpSt-774</strain>
    </source>
</reference>
<dbReference type="GO" id="GO:0052621">
    <property type="term" value="F:diguanylate cyclase activity"/>
    <property type="evidence" value="ECO:0007669"/>
    <property type="project" value="TreeGrafter"/>
</dbReference>
<dbReference type="EMBL" id="DTGZ01000109">
    <property type="protein sequence ID" value="HGV97846.1"/>
    <property type="molecule type" value="Genomic_DNA"/>
</dbReference>
<dbReference type="SUPFAM" id="SSF55073">
    <property type="entry name" value="Nucleotide cyclase"/>
    <property type="match status" value="1"/>
</dbReference>
<dbReference type="Gene3D" id="3.30.70.270">
    <property type="match status" value="1"/>
</dbReference>
<dbReference type="InterPro" id="IPR029787">
    <property type="entry name" value="Nucleotide_cyclase"/>
</dbReference>
<gene>
    <name evidence="4" type="ORF">ENV60_06080</name>
</gene>
<evidence type="ECO:0000313" key="4">
    <source>
        <dbReference type="EMBL" id="HGV97846.1"/>
    </source>
</evidence>
<accession>A0A7C4TCP0</accession>
<dbReference type="SUPFAM" id="SSF55781">
    <property type="entry name" value="GAF domain-like"/>
    <property type="match status" value="1"/>
</dbReference>
<dbReference type="NCBIfam" id="TIGR00254">
    <property type="entry name" value="GGDEF"/>
    <property type="match status" value="1"/>
</dbReference>
<sequence length="392" mass="44916">MDNPFLLTILSIILVGLIVIIIVINSSKRKKASILTQIEILTDELDRQKKENISLRNELRMITSLDNLFFSSIIRLTSRTEPAEIAREAVGLLLNYLNATQVAFFFLDEREKRLNIVAQMGLNENWLPKLVYEVGEGKVGMAAEKRIPLGKHESEMLRIKEPYPVFEPDMCYPLVYQNRLFGVIAFKRNEQLDEREKNMVGVVARITATALQNTLSLTIMRDLASIDPLTKLYNIGAFRDKLVEELNRSKRFQHPLSLAIIDLDNFKYFNDTYGHQLGDQILIKLARAFGIHLRETDIIGRYGGDEFIVMFPETKKNEATKIMKDLLDTIRLENFLNIQSEKKITFSAGVASYPEDGINPSEIIKNADEALYEAKNAGRNQVRMHLHKVEEI</sequence>
<keyword evidence="1" id="KW-0175">Coiled coil</keyword>
<dbReference type="GO" id="GO:0043709">
    <property type="term" value="P:cell adhesion involved in single-species biofilm formation"/>
    <property type="evidence" value="ECO:0007669"/>
    <property type="project" value="TreeGrafter"/>
</dbReference>
<dbReference type="InterPro" id="IPR029016">
    <property type="entry name" value="GAF-like_dom_sf"/>
</dbReference>
<dbReference type="SMART" id="SM00267">
    <property type="entry name" value="GGDEF"/>
    <property type="match status" value="1"/>
</dbReference>
<dbReference type="AlphaFoldDB" id="A0A7C4TCP0"/>
<name>A0A7C4TCP0_UNCW3</name>
<dbReference type="InterPro" id="IPR003018">
    <property type="entry name" value="GAF"/>
</dbReference>